<keyword evidence="6" id="KW-1185">Reference proteome</keyword>
<dbReference type="InterPro" id="IPR001789">
    <property type="entry name" value="Sig_transdc_resp-reg_receiver"/>
</dbReference>
<keyword evidence="1 3" id="KW-0597">Phosphoprotein</keyword>
<dbReference type="RefSeq" id="WP_091900787.1">
    <property type="nucleotide sequence ID" value="NZ_FOIQ01000004.1"/>
</dbReference>
<dbReference type="PROSITE" id="PS50110">
    <property type="entry name" value="RESPONSE_REGULATORY"/>
    <property type="match status" value="1"/>
</dbReference>
<proteinExistence type="predicted"/>
<dbReference type="Proteomes" id="UP000199373">
    <property type="component" value="Unassembled WGS sequence"/>
</dbReference>
<dbReference type="SUPFAM" id="SSF52172">
    <property type="entry name" value="CheY-like"/>
    <property type="match status" value="1"/>
</dbReference>
<protein>
    <submittedName>
        <fullName evidence="5">Response regulator receiver domain-containing protein</fullName>
    </submittedName>
</protein>
<evidence type="ECO:0000256" key="3">
    <source>
        <dbReference type="PROSITE-ProRule" id="PRU00169"/>
    </source>
</evidence>
<dbReference type="PANTHER" id="PTHR45339:SF1">
    <property type="entry name" value="HYBRID SIGNAL TRANSDUCTION HISTIDINE KINASE J"/>
    <property type="match status" value="1"/>
</dbReference>
<dbReference type="GO" id="GO:0000160">
    <property type="term" value="P:phosphorelay signal transduction system"/>
    <property type="evidence" value="ECO:0007669"/>
    <property type="project" value="UniProtKB-KW"/>
</dbReference>
<evidence type="ECO:0000259" key="4">
    <source>
        <dbReference type="PROSITE" id="PS50110"/>
    </source>
</evidence>
<evidence type="ECO:0000256" key="2">
    <source>
        <dbReference type="ARBA" id="ARBA00023012"/>
    </source>
</evidence>
<feature type="modified residue" description="4-aspartylphosphate" evidence="3">
    <location>
        <position position="51"/>
    </location>
</feature>
<evidence type="ECO:0000313" key="6">
    <source>
        <dbReference type="Proteomes" id="UP000199373"/>
    </source>
</evidence>
<feature type="domain" description="Response regulatory" evidence="4">
    <location>
        <begin position="3"/>
        <end position="116"/>
    </location>
</feature>
<dbReference type="AlphaFoldDB" id="A0A1I0PP42"/>
<name>A0A1I0PP42_9BACT</name>
<dbReference type="EMBL" id="FOIQ01000004">
    <property type="protein sequence ID" value="SEW16187.1"/>
    <property type="molecule type" value="Genomic_DNA"/>
</dbReference>
<reference evidence="5 6" key="1">
    <citation type="submission" date="2016-10" db="EMBL/GenBank/DDBJ databases">
        <authorList>
            <person name="de Groot N.N."/>
        </authorList>
    </citation>
    <scope>NUCLEOTIDE SEQUENCE [LARGE SCALE GENOMIC DNA]</scope>
    <source>
        <strain evidence="5 6">TC2-24</strain>
    </source>
</reference>
<dbReference type="InterPro" id="IPR011006">
    <property type="entry name" value="CheY-like_superfamily"/>
</dbReference>
<organism evidence="5 6">
    <name type="scientific">Prevotella aff. ruminicola Tc2-24</name>
    <dbReference type="NCBI Taxonomy" id="81582"/>
    <lineage>
        <taxon>Bacteria</taxon>
        <taxon>Pseudomonadati</taxon>
        <taxon>Bacteroidota</taxon>
        <taxon>Bacteroidia</taxon>
        <taxon>Bacteroidales</taxon>
        <taxon>Prevotellaceae</taxon>
        <taxon>Prevotella</taxon>
    </lineage>
</organism>
<dbReference type="Gene3D" id="3.40.50.2300">
    <property type="match status" value="1"/>
</dbReference>
<gene>
    <name evidence="5" type="ORF">SAMN04487850_1911</name>
</gene>
<accession>A0A1I0PP42</accession>
<dbReference type="PANTHER" id="PTHR45339">
    <property type="entry name" value="HYBRID SIGNAL TRANSDUCTION HISTIDINE KINASE J"/>
    <property type="match status" value="1"/>
</dbReference>
<keyword evidence="2" id="KW-0902">Two-component regulatory system</keyword>
<dbReference type="Pfam" id="PF00072">
    <property type="entry name" value="Response_reg"/>
    <property type="match status" value="1"/>
</dbReference>
<sequence length="118" mass="13244">MKRILVAEDNDSNFILMSYILKKDYQYERAKNGQEAVDMIEAGGFDIVLMDVKMPLMDGLEATKIIKEKHPDLPIIALTANAFDSDRQLALSAGCDDFLSKPVSGEVCLKTIKKYLKE</sequence>
<evidence type="ECO:0000256" key="1">
    <source>
        <dbReference type="ARBA" id="ARBA00022553"/>
    </source>
</evidence>
<dbReference type="SMART" id="SM00448">
    <property type="entry name" value="REC"/>
    <property type="match status" value="1"/>
</dbReference>
<dbReference type="CDD" id="cd17546">
    <property type="entry name" value="REC_hyHK_CKI1_RcsC-like"/>
    <property type="match status" value="1"/>
</dbReference>
<evidence type="ECO:0000313" key="5">
    <source>
        <dbReference type="EMBL" id="SEW16187.1"/>
    </source>
</evidence>